<feature type="region of interest" description="Disordered" evidence="4">
    <location>
        <begin position="347"/>
        <end position="369"/>
    </location>
</feature>
<dbReference type="GO" id="GO:0005829">
    <property type="term" value="C:cytosol"/>
    <property type="evidence" value="ECO:0007669"/>
    <property type="project" value="TreeGrafter"/>
</dbReference>
<name>A0A317QG96_9ACTN</name>
<organism evidence="6 7">
    <name type="scientific">Geodermatophilus normandii</name>
    <dbReference type="NCBI Taxonomy" id="1137989"/>
    <lineage>
        <taxon>Bacteria</taxon>
        <taxon>Bacillati</taxon>
        <taxon>Actinomycetota</taxon>
        <taxon>Actinomycetes</taxon>
        <taxon>Geodermatophilales</taxon>
        <taxon>Geodermatophilaceae</taxon>
        <taxon>Geodermatophilus</taxon>
    </lineage>
</organism>
<keyword evidence="2" id="KW-0808">Transferase</keyword>
<dbReference type="NCBIfam" id="NF009007">
    <property type="entry name" value="PRK12352.1"/>
    <property type="match status" value="1"/>
</dbReference>
<keyword evidence="3 6" id="KW-0418">Kinase</keyword>
<dbReference type="PANTHER" id="PTHR30409:SF1">
    <property type="entry name" value="CARBAMATE KINASE-RELATED"/>
    <property type="match status" value="1"/>
</dbReference>
<evidence type="ECO:0000256" key="3">
    <source>
        <dbReference type="ARBA" id="ARBA00022777"/>
    </source>
</evidence>
<dbReference type="EMBL" id="QGTX01000001">
    <property type="protein sequence ID" value="PWW22003.1"/>
    <property type="molecule type" value="Genomic_DNA"/>
</dbReference>
<dbReference type="PANTHER" id="PTHR30409">
    <property type="entry name" value="CARBAMATE KINASE"/>
    <property type="match status" value="1"/>
</dbReference>
<dbReference type="Pfam" id="PF00696">
    <property type="entry name" value="AA_kinase"/>
    <property type="match status" value="1"/>
</dbReference>
<dbReference type="InterPro" id="IPR003964">
    <property type="entry name" value="Carb_kinase"/>
</dbReference>
<proteinExistence type="inferred from homology"/>
<protein>
    <submittedName>
        <fullName evidence="6">Carbamate kinase</fullName>
    </submittedName>
</protein>
<dbReference type="GO" id="GO:0008804">
    <property type="term" value="F:carbamate kinase activity"/>
    <property type="evidence" value="ECO:0007669"/>
    <property type="project" value="InterPro"/>
</dbReference>
<evidence type="ECO:0000259" key="5">
    <source>
        <dbReference type="Pfam" id="PF00696"/>
    </source>
</evidence>
<reference evidence="7" key="1">
    <citation type="submission" date="2018-05" db="EMBL/GenBank/DDBJ databases">
        <authorList>
            <person name="Klenk H.-P."/>
            <person name="Huntemann M."/>
            <person name="Clum A."/>
            <person name="Pillay M."/>
            <person name="Palaniappan K."/>
            <person name="Varghese N."/>
            <person name="Mikhailova N."/>
            <person name="Stamatis D."/>
            <person name="Reddy T."/>
            <person name="Daum C."/>
            <person name="Shapiro N."/>
            <person name="Ivanova N."/>
            <person name="Kyrpides N."/>
            <person name="Woyke T."/>
        </authorList>
    </citation>
    <scope>NUCLEOTIDE SEQUENCE [LARGE SCALE GENOMIC DNA]</scope>
    <source>
        <strain evidence="7">DSM 45417</strain>
    </source>
</reference>
<dbReference type="CDD" id="cd04235">
    <property type="entry name" value="AAK_CK"/>
    <property type="match status" value="1"/>
</dbReference>
<comment type="similarity">
    <text evidence="1">Belongs to the carbamate kinase family.</text>
</comment>
<dbReference type="InterPro" id="IPR001048">
    <property type="entry name" value="Asp/Glu/Uridylate_kinase"/>
</dbReference>
<dbReference type="GO" id="GO:0019546">
    <property type="term" value="P:L-arginine deiminase pathway"/>
    <property type="evidence" value="ECO:0007669"/>
    <property type="project" value="TreeGrafter"/>
</dbReference>
<dbReference type="PRINTS" id="PR01469">
    <property type="entry name" value="CARBMTKINASE"/>
</dbReference>
<evidence type="ECO:0000256" key="2">
    <source>
        <dbReference type="ARBA" id="ARBA00022679"/>
    </source>
</evidence>
<dbReference type="Proteomes" id="UP000246661">
    <property type="component" value="Unassembled WGS sequence"/>
</dbReference>
<dbReference type="InterPro" id="IPR036393">
    <property type="entry name" value="AceGlu_kinase-like_sf"/>
</dbReference>
<evidence type="ECO:0000256" key="1">
    <source>
        <dbReference type="ARBA" id="ARBA00011066"/>
    </source>
</evidence>
<gene>
    <name evidence="6" type="ORF">JD79_01149</name>
</gene>
<dbReference type="AlphaFoldDB" id="A0A317QG96"/>
<accession>A0A317QG96</accession>
<dbReference type="Gene3D" id="3.40.1160.10">
    <property type="entry name" value="Acetylglutamate kinase-like"/>
    <property type="match status" value="1"/>
</dbReference>
<evidence type="ECO:0000256" key="4">
    <source>
        <dbReference type="SAM" id="MobiDB-lite"/>
    </source>
</evidence>
<sequence length="369" mass="38052">MPAVIVPPTVPRGEAPPPANYFTAKRNDARVAGVTSRRAVIALGGNAMTGPDGSATPAAQRNAIREAAGHVAEVVAAGVEVVLTHGNGPQVGNLLVKNELAAHVVPPVPLDWNVAQTQATIAFTVADELDAALAAWGLPQRTAGLVTRTLVDADDPHFAEPSKPVGRFLPREEAERFVALGQVWEDRGSRGWRRVVASPEPRSVVDSPAIHALAAAGFVVVCAGGGGIPVTADAADGAPLRGVEAVIDKDLTAAVLARDLGADTLVIATDVPNVMVDFGTPSQRPLGRVTVAELRAHAREGQFARGSMGPKVEAALRFVEAGGERAVVTSLENIADAVTGDAVGTVLQKDPADPHRSQARGGPPQQGHP</sequence>
<keyword evidence="7" id="KW-1185">Reference proteome</keyword>
<evidence type="ECO:0000313" key="7">
    <source>
        <dbReference type="Proteomes" id="UP000246661"/>
    </source>
</evidence>
<evidence type="ECO:0000313" key="6">
    <source>
        <dbReference type="EMBL" id="PWW22003.1"/>
    </source>
</evidence>
<comment type="caution">
    <text evidence="6">The sequence shown here is derived from an EMBL/GenBank/DDBJ whole genome shotgun (WGS) entry which is preliminary data.</text>
</comment>
<feature type="domain" description="Aspartate/glutamate/uridylate kinase" evidence="5">
    <location>
        <begin position="38"/>
        <end position="330"/>
    </location>
</feature>
<dbReference type="SUPFAM" id="SSF53633">
    <property type="entry name" value="Carbamate kinase-like"/>
    <property type="match status" value="1"/>
</dbReference>